<evidence type="ECO:0000313" key="3">
    <source>
        <dbReference type="EMBL" id="KAF2845656.1"/>
    </source>
</evidence>
<evidence type="ECO:0000256" key="2">
    <source>
        <dbReference type="SAM" id="Phobius"/>
    </source>
</evidence>
<dbReference type="AlphaFoldDB" id="A0A6A7AQT5"/>
<feature type="non-terminal residue" evidence="3">
    <location>
        <position position="1"/>
    </location>
</feature>
<proteinExistence type="predicted"/>
<feature type="transmembrane region" description="Helical" evidence="2">
    <location>
        <begin position="110"/>
        <end position="131"/>
    </location>
</feature>
<feature type="region of interest" description="Disordered" evidence="1">
    <location>
        <begin position="216"/>
        <end position="264"/>
    </location>
</feature>
<reference evidence="3" key="1">
    <citation type="submission" date="2020-01" db="EMBL/GenBank/DDBJ databases">
        <authorList>
            <consortium name="DOE Joint Genome Institute"/>
            <person name="Haridas S."/>
            <person name="Albert R."/>
            <person name="Binder M."/>
            <person name="Bloem J."/>
            <person name="Labutti K."/>
            <person name="Salamov A."/>
            <person name="Andreopoulos B."/>
            <person name="Baker S.E."/>
            <person name="Barry K."/>
            <person name="Bills G."/>
            <person name="Bluhm B.H."/>
            <person name="Cannon C."/>
            <person name="Castanera R."/>
            <person name="Culley D.E."/>
            <person name="Daum C."/>
            <person name="Ezra D."/>
            <person name="Gonzalez J.B."/>
            <person name="Henrissat B."/>
            <person name="Kuo A."/>
            <person name="Liang C."/>
            <person name="Lipzen A."/>
            <person name="Lutzoni F."/>
            <person name="Magnuson J."/>
            <person name="Mondo S."/>
            <person name="Nolan M."/>
            <person name="Ohm R."/>
            <person name="Pangilinan J."/>
            <person name="Park H.-J."/>
            <person name="Ramirez L."/>
            <person name="Alfaro M."/>
            <person name="Sun H."/>
            <person name="Tritt A."/>
            <person name="Yoshinaga Y."/>
            <person name="Zwiers L.-H."/>
            <person name="Turgeon B.G."/>
            <person name="Goodwin S.B."/>
            <person name="Spatafora J.W."/>
            <person name="Crous P.W."/>
            <person name="Grigoriev I.V."/>
        </authorList>
    </citation>
    <scope>NUCLEOTIDE SEQUENCE</scope>
    <source>
        <strain evidence="3">IPT5</strain>
    </source>
</reference>
<sequence length="264" mass="27412">RFILRRVTAVAVATCISLIIYLVVLLGCIGKGAGIDTLQWVSITQTAQNPLDNGEIRIGYFGLCTNLPSPTNPADDGIFTCFPRDTPPSLSTIPTEHPLFLAAKSLQKNALYPLPAVAAVFYLVSLIYFFIAERHGGRNEKAAKILVGISAAIGIASALTSMSAARALHATSEALGGNTVITSGMMMMIMLWIAAVLQAGVVVYVAAGMPGRRSYDGDDDFGPPMGGPPPDFGGPPGMMGGPPPGMGGLPPSMMRGPPPGAFPA</sequence>
<keyword evidence="2" id="KW-0812">Transmembrane</keyword>
<dbReference type="EMBL" id="MU006343">
    <property type="protein sequence ID" value="KAF2845656.1"/>
    <property type="molecule type" value="Genomic_DNA"/>
</dbReference>
<dbReference type="GO" id="GO:0016020">
    <property type="term" value="C:membrane"/>
    <property type="evidence" value="ECO:0007669"/>
    <property type="project" value="InterPro"/>
</dbReference>
<dbReference type="OrthoDB" id="3524679at2759"/>
<feature type="transmembrane region" description="Helical" evidence="2">
    <location>
        <begin position="143"/>
        <end position="165"/>
    </location>
</feature>
<feature type="transmembrane region" description="Helical" evidence="2">
    <location>
        <begin position="185"/>
        <end position="207"/>
    </location>
</feature>
<name>A0A6A7AQT5_9PLEO</name>
<gene>
    <name evidence="3" type="ORF">T440DRAFT_543541</name>
</gene>
<dbReference type="Pfam" id="PF12351">
    <property type="entry name" value="Fig1"/>
    <property type="match status" value="1"/>
</dbReference>
<organism evidence="3 4">
    <name type="scientific">Plenodomus tracheiphilus IPT5</name>
    <dbReference type="NCBI Taxonomy" id="1408161"/>
    <lineage>
        <taxon>Eukaryota</taxon>
        <taxon>Fungi</taxon>
        <taxon>Dikarya</taxon>
        <taxon>Ascomycota</taxon>
        <taxon>Pezizomycotina</taxon>
        <taxon>Dothideomycetes</taxon>
        <taxon>Pleosporomycetidae</taxon>
        <taxon>Pleosporales</taxon>
        <taxon>Pleosporineae</taxon>
        <taxon>Leptosphaeriaceae</taxon>
        <taxon>Plenodomus</taxon>
    </lineage>
</organism>
<accession>A0A6A7AQT5</accession>
<feature type="transmembrane region" description="Helical" evidence="2">
    <location>
        <begin position="7"/>
        <end position="33"/>
    </location>
</feature>
<dbReference type="Proteomes" id="UP000799423">
    <property type="component" value="Unassembled WGS sequence"/>
</dbReference>
<keyword evidence="2" id="KW-0472">Membrane</keyword>
<keyword evidence="4" id="KW-1185">Reference proteome</keyword>
<evidence type="ECO:0000256" key="1">
    <source>
        <dbReference type="SAM" id="MobiDB-lite"/>
    </source>
</evidence>
<evidence type="ECO:0008006" key="5">
    <source>
        <dbReference type="Google" id="ProtNLM"/>
    </source>
</evidence>
<dbReference type="InterPro" id="IPR033481">
    <property type="entry name" value="Dni1/Fig1"/>
</dbReference>
<evidence type="ECO:0000313" key="4">
    <source>
        <dbReference type="Proteomes" id="UP000799423"/>
    </source>
</evidence>
<keyword evidence="2" id="KW-1133">Transmembrane helix</keyword>
<protein>
    <recommendedName>
        <fullName evidence="5">SUR7-domain-containing protein</fullName>
    </recommendedName>
</protein>